<proteinExistence type="predicted"/>
<name>A0A0M2UP56_9BACT</name>
<accession>A0A0M2UP56</accession>
<dbReference type="Proteomes" id="UP000034954">
    <property type="component" value="Unassembled WGS sequence"/>
</dbReference>
<evidence type="ECO:0000313" key="2">
    <source>
        <dbReference type="Proteomes" id="UP000034954"/>
    </source>
</evidence>
<reference evidence="1 2" key="1">
    <citation type="journal article" date="2013" name="BMC Microbiol.">
        <title>Identification of the type II cytochrome c maturation pathway in anammox bacteria by comparative genomics.</title>
        <authorList>
            <person name="Ferousi C."/>
            <person name="Speth D.R."/>
            <person name="Reimann J."/>
            <person name="Op den Camp H.J."/>
            <person name="Allen J.W."/>
            <person name="Keltjens J.T."/>
            <person name="Jetten M.S."/>
        </authorList>
    </citation>
    <scope>NUCLEOTIDE SEQUENCE [LARGE SCALE GENOMIC DNA]</scope>
    <source>
        <strain evidence="1">RU1</strain>
    </source>
</reference>
<protein>
    <submittedName>
        <fullName evidence="1">Uncharacterized protein</fullName>
    </submittedName>
</protein>
<sequence>MEIDIASGFCPFKNAHYALIISMKGVFCFILQGCKMLIIHGTNSSPNIPEIIITWYMGKKFLVCHLAFYQTMFDPYVKKPRSGKGS</sequence>
<gene>
    <name evidence="1" type="ORF">BROFUL_03369</name>
</gene>
<dbReference type="EMBL" id="LAQJ01000310">
    <property type="protein sequence ID" value="KKO17918.1"/>
    <property type="molecule type" value="Genomic_DNA"/>
</dbReference>
<organism evidence="1 2">
    <name type="scientific">Candidatus Brocadia fulgida</name>
    <dbReference type="NCBI Taxonomy" id="380242"/>
    <lineage>
        <taxon>Bacteria</taxon>
        <taxon>Pseudomonadati</taxon>
        <taxon>Planctomycetota</taxon>
        <taxon>Candidatus Brocadiia</taxon>
        <taxon>Candidatus Brocadiales</taxon>
        <taxon>Candidatus Brocadiaceae</taxon>
        <taxon>Candidatus Brocadia</taxon>
    </lineage>
</organism>
<evidence type="ECO:0000313" key="1">
    <source>
        <dbReference type="EMBL" id="KKO17918.1"/>
    </source>
</evidence>
<keyword evidence="2" id="KW-1185">Reference proteome</keyword>
<dbReference type="AlphaFoldDB" id="A0A0M2UP56"/>
<comment type="caution">
    <text evidence="1">The sequence shown here is derived from an EMBL/GenBank/DDBJ whole genome shotgun (WGS) entry which is preliminary data.</text>
</comment>